<dbReference type="AlphaFoldDB" id="A0A8T2PLU7"/>
<reference evidence="4" key="1">
    <citation type="thesis" date="2021" institute="BYU ScholarsArchive" country="Provo, UT, USA">
        <title>Applications of and Algorithms for Genome Assembly and Genomic Analyses with an Emphasis on Marine Teleosts.</title>
        <authorList>
            <person name="Pickett B.D."/>
        </authorList>
    </citation>
    <scope>NUCLEOTIDE SEQUENCE</scope>
    <source>
        <strain evidence="4">HI-2016</strain>
    </source>
</reference>
<feature type="region of interest" description="Disordered" evidence="2">
    <location>
        <begin position="1"/>
        <end position="59"/>
    </location>
</feature>
<evidence type="ECO:0000313" key="4">
    <source>
        <dbReference type="EMBL" id="KAG9352501.1"/>
    </source>
</evidence>
<organism evidence="4 5">
    <name type="scientific">Albula glossodonta</name>
    <name type="common">roundjaw bonefish</name>
    <dbReference type="NCBI Taxonomy" id="121402"/>
    <lineage>
        <taxon>Eukaryota</taxon>
        <taxon>Metazoa</taxon>
        <taxon>Chordata</taxon>
        <taxon>Craniata</taxon>
        <taxon>Vertebrata</taxon>
        <taxon>Euteleostomi</taxon>
        <taxon>Actinopterygii</taxon>
        <taxon>Neopterygii</taxon>
        <taxon>Teleostei</taxon>
        <taxon>Albuliformes</taxon>
        <taxon>Albulidae</taxon>
        <taxon>Albula</taxon>
    </lineage>
</organism>
<evidence type="ECO:0000256" key="1">
    <source>
        <dbReference type="ARBA" id="ARBA00022723"/>
    </source>
</evidence>
<feature type="compositionally biased region" description="Polar residues" evidence="2">
    <location>
        <begin position="37"/>
        <end position="59"/>
    </location>
</feature>
<name>A0A8T2PLU7_9TELE</name>
<evidence type="ECO:0000313" key="5">
    <source>
        <dbReference type="Proteomes" id="UP000824540"/>
    </source>
</evidence>
<dbReference type="GO" id="GO:0046872">
    <property type="term" value="F:metal ion binding"/>
    <property type="evidence" value="ECO:0007669"/>
    <property type="project" value="UniProtKB-KW"/>
</dbReference>
<dbReference type="InterPro" id="IPR055071">
    <property type="entry name" value="RA_PHLPP-like"/>
</dbReference>
<protein>
    <recommendedName>
        <fullName evidence="3">PHLPP-like RA domain-containing protein</fullName>
    </recommendedName>
</protein>
<dbReference type="OrthoDB" id="1394818at2759"/>
<accession>A0A8T2PLU7</accession>
<dbReference type="Pfam" id="PF23010">
    <property type="entry name" value="RA_3"/>
    <property type="match status" value="1"/>
</dbReference>
<gene>
    <name evidence="4" type="ORF">JZ751_020915</name>
</gene>
<feature type="domain" description="PHLPP-like RA" evidence="3">
    <location>
        <begin position="127"/>
        <end position="204"/>
    </location>
</feature>
<evidence type="ECO:0000256" key="2">
    <source>
        <dbReference type="SAM" id="MobiDB-lite"/>
    </source>
</evidence>
<sequence>MEEEDSPVGAVRSTGPDRRQQGDVEDSGSCNGIPPSTELSKTVSNQAGARSDHSGQGSRCATGIKVLKRNMKRNGSRGCVTRKARFGSKERDWLKGDTQRGCVCLYGAAEPQPSPPAPQSSSTSQADLQLVLCSTSTTVEELCAQGESQSLYLQLHGDLLRRLDPSERPLQMVYDYLAAMGYGDPLRIQKEAANSDLSCMIRFYSGE</sequence>
<proteinExistence type="predicted"/>
<keyword evidence="5" id="KW-1185">Reference proteome</keyword>
<comment type="caution">
    <text evidence="4">The sequence shown here is derived from an EMBL/GenBank/DDBJ whole genome shotgun (WGS) entry which is preliminary data.</text>
</comment>
<dbReference type="EMBL" id="JAFBMS010000005">
    <property type="protein sequence ID" value="KAG9352501.1"/>
    <property type="molecule type" value="Genomic_DNA"/>
</dbReference>
<keyword evidence="1" id="KW-0479">Metal-binding</keyword>
<dbReference type="Proteomes" id="UP000824540">
    <property type="component" value="Unassembled WGS sequence"/>
</dbReference>
<evidence type="ECO:0000259" key="3">
    <source>
        <dbReference type="Pfam" id="PF23010"/>
    </source>
</evidence>